<proteinExistence type="predicted"/>
<dbReference type="AlphaFoldDB" id="A0AAV0ZY46"/>
<protein>
    <submittedName>
        <fullName evidence="1">Uncharacterized protein</fullName>
    </submittedName>
</protein>
<organism evidence="1 2">
    <name type="scientific">Vicia faba</name>
    <name type="common">Broad bean</name>
    <name type="synonym">Faba vulgaris</name>
    <dbReference type="NCBI Taxonomy" id="3906"/>
    <lineage>
        <taxon>Eukaryota</taxon>
        <taxon>Viridiplantae</taxon>
        <taxon>Streptophyta</taxon>
        <taxon>Embryophyta</taxon>
        <taxon>Tracheophyta</taxon>
        <taxon>Spermatophyta</taxon>
        <taxon>Magnoliopsida</taxon>
        <taxon>eudicotyledons</taxon>
        <taxon>Gunneridae</taxon>
        <taxon>Pentapetalae</taxon>
        <taxon>rosids</taxon>
        <taxon>fabids</taxon>
        <taxon>Fabales</taxon>
        <taxon>Fabaceae</taxon>
        <taxon>Papilionoideae</taxon>
        <taxon>50 kb inversion clade</taxon>
        <taxon>NPAAA clade</taxon>
        <taxon>Hologalegina</taxon>
        <taxon>IRL clade</taxon>
        <taxon>Fabeae</taxon>
        <taxon>Vicia</taxon>
    </lineage>
</organism>
<sequence>MEARVVEVLVEADLSGVADIAVLLVIGTMHDVAGGSRQRNDGHQRHFMLIGCCCFRSKGDGWVCDGNGDEEERSVDWCGEVHVRFVGLGHTLIGVDSVENGQRSRNSDKRTFGSRVNKSGFLSW</sequence>
<evidence type="ECO:0000313" key="1">
    <source>
        <dbReference type="EMBL" id="CAI8602821.1"/>
    </source>
</evidence>
<gene>
    <name evidence="1" type="ORF">VFH_III058520</name>
</gene>
<name>A0AAV0ZY46_VICFA</name>
<accession>A0AAV0ZY46</accession>
<evidence type="ECO:0000313" key="2">
    <source>
        <dbReference type="Proteomes" id="UP001157006"/>
    </source>
</evidence>
<dbReference type="EMBL" id="OX451738">
    <property type="protein sequence ID" value="CAI8602821.1"/>
    <property type="molecule type" value="Genomic_DNA"/>
</dbReference>
<dbReference type="Proteomes" id="UP001157006">
    <property type="component" value="Chromosome 3"/>
</dbReference>
<reference evidence="1 2" key="1">
    <citation type="submission" date="2023-01" db="EMBL/GenBank/DDBJ databases">
        <authorList>
            <person name="Kreplak J."/>
        </authorList>
    </citation>
    <scope>NUCLEOTIDE SEQUENCE [LARGE SCALE GENOMIC DNA]</scope>
</reference>
<keyword evidence="2" id="KW-1185">Reference proteome</keyword>